<gene>
    <name evidence="3" type="ORF">EKX87_25570</name>
</gene>
<feature type="coiled-coil region" evidence="1">
    <location>
        <begin position="311"/>
        <end position="359"/>
    </location>
</feature>
<dbReference type="EMBL" id="AACZBH010000147">
    <property type="protein sequence ID" value="EAN7518581.1"/>
    <property type="molecule type" value="Genomic_DNA"/>
</dbReference>
<dbReference type="AlphaFoldDB" id="A0A5T3RJE2"/>
<keyword evidence="1" id="KW-0175">Coiled coil</keyword>
<evidence type="ECO:0000313" key="3">
    <source>
        <dbReference type="EMBL" id="EAN7518581.1"/>
    </source>
</evidence>
<dbReference type="InterPro" id="IPR021104">
    <property type="entry name" value="KfrA_DNA-bd_N"/>
</dbReference>
<reference evidence="3" key="1">
    <citation type="submission" date="2018-12" db="EMBL/GenBank/DDBJ databases">
        <authorList>
            <consortium name="PulseNet: The National Subtyping Network for Foodborne Disease Surveillance"/>
            <person name="Tarr C.L."/>
            <person name="Trees E."/>
            <person name="Katz L.S."/>
            <person name="Carleton-Romer H.A."/>
            <person name="Stroika S."/>
            <person name="Kucerova Z."/>
            <person name="Roache K.F."/>
            <person name="Sabol A.L."/>
            <person name="Besser J."/>
            <person name="Gerner-Smidt P."/>
        </authorList>
    </citation>
    <scope>NUCLEOTIDE SEQUENCE</scope>
    <source>
        <strain evidence="3">PNUSAS064340</strain>
    </source>
</reference>
<sequence length="371" mass="41322">MRPATYEPEQIIEAGLALQAEGRNITGFALRNQVGGGNPTRLRQIWDEYQASQSTVVTEPVAELPVEVAEEVKAVSAALSDRITQLATELNDKAVRAAERRVAEVTRAAGEQTAQAERELADAAQTVDDLEEKLDELQDGYDRLTLALESERSQRQQQDVEMAQLKERLAAAEENARQREERYQEQKTVLQDALNAEQAQHKNTREDLQKRLEQISAEANARTEELKSERDKVSTLLTRLESQENALASERQQHQATRETLQQRLDQAVADAQARAGELALERDRVSSLSARLESQEKASSEQLVRMGSEIASLTDRCTHLENQRDDARLETMGEKETVAALRGEAEALQRQNQSLMAALSGNKQTGGQNA</sequence>
<protein>
    <submittedName>
        <fullName evidence="3">DNA-binding protein</fullName>
    </submittedName>
</protein>
<dbReference type="Gene3D" id="1.10.287.1490">
    <property type="match status" value="1"/>
</dbReference>
<organism evidence="3">
    <name type="scientific">Salmonella enterica</name>
    <name type="common">Salmonella choleraesuis</name>
    <dbReference type="NCBI Taxonomy" id="28901"/>
    <lineage>
        <taxon>Bacteria</taxon>
        <taxon>Pseudomonadati</taxon>
        <taxon>Pseudomonadota</taxon>
        <taxon>Gammaproteobacteria</taxon>
        <taxon>Enterobacterales</taxon>
        <taxon>Enterobacteriaceae</taxon>
        <taxon>Salmonella</taxon>
    </lineage>
</organism>
<feature type="coiled-coil region" evidence="1">
    <location>
        <begin position="113"/>
        <end position="271"/>
    </location>
</feature>
<name>A0A5T3RJE2_SALER</name>
<dbReference type="Pfam" id="PF11740">
    <property type="entry name" value="KfrA_N"/>
    <property type="match status" value="1"/>
</dbReference>
<evidence type="ECO:0000256" key="1">
    <source>
        <dbReference type="SAM" id="Coils"/>
    </source>
</evidence>
<evidence type="ECO:0000259" key="2">
    <source>
        <dbReference type="Pfam" id="PF11740"/>
    </source>
</evidence>
<accession>A0A5T3RJE2</accession>
<keyword evidence="3" id="KW-0238">DNA-binding</keyword>
<proteinExistence type="predicted"/>
<dbReference type="GO" id="GO:0003677">
    <property type="term" value="F:DNA binding"/>
    <property type="evidence" value="ECO:0007669"/>
    <property type="project" value="UniProtKB-KW"/>
</dbReference>
<feature type="domain" description="KfrA N-terminal DNA-binding" evidence="2">
    <location>
        <begin position="8"/>
        <end position="131"/>
    </location>
</feature>
<comment type="caution">
    <text evidence="3">The sequence shown here is derived from an EMBL/GenBank/DDBJ whole genome shotgun (WGS) entry which is preliminary data.</text>
</comment>